<evidence type="ECO:0000313" key="2">
    <source>
        <dbReference type="Proteomes" id="UP000233837"/>
    </source>
</evidence>
<dbReference type="EMBL" id="KZ502436">
    <property type="protein sequence ID" value="PKU79644.1"/>
    <property type="molecule type" value="Genomic_DNA"/>
</dbReference>
<keyword evidence="1" id="KW-0808">Transferase</keyword>
<gene>
    <name evidence="1" type="ORF">MA16_Dca023386</name>
</gene>
<sequence>MTATSLVVYTSLSLNCRCGIMLAIWVPNQADESFVEAWKPNAASSLPIAEALAKAAEFNPVDLEKMSGAGGMRSGRSHEEENDCYAKGGSDIGKEFHVTLLFDVPLKRVTLAHSQEKLFCADTGLSGGESERIMSPGTQPRYMHYFASFGFIEESWSMILSFLLVSVAAAVVESLPVSSELDDNLTVPLTSLLVGAVVF</sequence>
<organism evidence="1 2">
    <name type="scientific">Dendrobium catenatum</name>
    <dbReference type="NCBI Taxonomy" id="906689"/>
    <lineage>
        <taxon>Eukaryota</taxon>
        <taxon>Viridiplantae</taxon>
        <taxon>Streptophyta</taxon>
        <taxon>Embryophyta</taxon>
        <taxon>Tracheophyta</taxon>
        <taxon>Spermatophyta</taxon>
        <taxon>Magnoliopsida</taxon>
        <taxon>Liliopsida</taxon>
        <taxon>Asparagales</taxon>
        <taxon>Orchidaceae</taxon>
        <taxon>Epidendroideae</taxon>
        <taxon>Malaxideae</taxon>
        <taxon>Dendrobiinae</taxon>
        <taxon>Dendrobium</taxon>
    </lineage>
</organism>
<dbReference type="Proteomes" id="UP000233837">
    <property type="component" value="Unassembled WGS sequence"/>
</dbReference>
<accession>A0A2I0WVG3</accession>
<keyword evidence="1" id="KW-0418">Kinase</keyword>
<dbReference type="STRING" id="906689.A0A2I0WVG3"/>
<dbReference type="GO" id="GO:0016301">
    <property type="term" value="F:kinase activity"/>
    <property type="evidence" value="ECO:0007669"/>
    <property type="project" value="UniProtKB-KW"/>
</dbReference>
<reference evidence="1 2" key="1">
    <citation type="journal article" date="2016" name="Sci. Rep.">
        <title>The Dendrobium catenatum Lindl. genome sequence provides insights into polysaccharide synthase, floral development and adaptive evolution.</title>
        <authorList>
            <person name="Zhang G.Q."/>
            <person name="Xu Q."/>
            <person name="Bian C."/>
            <person name="Tsai W.C."/>
            <person name="Yeh C.M."/>
            <person name="Liu K.W."/>
            <person name="Yoshida K."/>
            <person name="Zhang L.S."/>
            <person name="Chang S.B."/>
            <person name="Chen F."/>
            <person name="Shi Y."/>
            <person name="Su Y.Y."/>
            <person name="Zhang Y.Q."/>
            <person name="Chen L.J."/>
            <person name="Yin Y."/>
            <person name="Lin M."/>
            <person name="Huang H."/>
            <person name="Deng H."/>
            <person name="Wang Z.W."/>
            <person name="Zhu S.L."/>
            <person name="Zhao X."/>
            <person name="Deng C."/>
            <person name="Niu S.C."/>
            <person name="Huang J."/>
            <person name="Wang M."/>
            <person name="Liu G.H."/>
            <person name="Yang H.J."/>
            <person name="Xiao X.J."/>
            <person name="Hsiao Y.Y."/>
            <person name="Wu W.L."/>
            <person name="Chen Y.Y."/>
            <person name="Mitsuda N."/>
            <person name="Ohme-Takagi M."/>
            <person name="Luo Y.B."/>
            <person name="Van de Peer Y."/>
            <person name="Liu Z.J."/>
        </authorList>
    </citation>
    <scope>NUCLEOTIDE SEQUENCE [LARGE SCALE GENOMIC DNA]</scope>
    <source>
        <tissue evidence="1">The whole plant</tissue>
    </source>
</reference>
<keyword evidence="2" id="KW-1185">Reference proteome</keyword>
<protein>
    <submittedName>
        <fullName evidence="1">Putative phytol kinase 2, chloroplastic</fullName>
    </submittedName>
</protein>
<evidence type="ECO:0000313" key="1">
    <source>
        <dbReference type="EMBL" id="PKU79644.1"/>
    </source>
</evidence>
<proteinExistence type="predicted"/>
<name>A0A2I0WVG3_9ASPA</name>
<dbReference type="AlphaFoldDB" id="A0A2I0WVG3"/>
<reference evidence="1 2" key="2">
    <citation type="journal article" date="2017" name="Nature">
        <title>The Apostasia genome and the evolution of orchids.</title>
        <authorList>
            <person name="Zhang G.Q."/>
            <person name="Liu K.W."/>
            <person name="Li Z."/>
            <person name="Lohaus R."/>
            <person name="Hsiao Y.Y."/>
            <person name="Niu S.C."/>
            <person name="Wang J.Y."/>
            <person name="Lin Y.C."/>
            <person name="Xu Q."/>
            <person name="Chen L.J."/>
            <person name="Yoshida K."/>
            <person name="Fujiwara S."/>
            <person name="Wang Z.W."/>
            <person name="Zhang Y.Q."/>
            <person name="Mitsuda N."/>
            <person name="Wang M."/>
            <person name="Liu G.H."/>
            <person name="Pecoraro L."/>
            <person name="Huang H.X."/>
            <person name="Xiao X.J."/>
            <person name="Lin M."/>
            <person name="Wu X.Y."/>
            <person name="Wu W.L."/>
            <person name="Chen Y.Y."/>
            <person name="Chang S.B."/>
            <person name="Sakamoto S."/>
            <person name="Ohme-Takagi M."/>
            <person name="Yagi M."/>
            <person name="Zeng S.J."/>
            <person name="Shen C.Y."/>
            <person name="Yeh C.M."/>
            <person name="Luo Y.B."/>
            <person name="Tsai W.C."/>
            <person name="Van de Peer Y."/>
            <person name="Liu Z.J."/>
        </authorList>
    </citation>
    <scope>NUCLEOTIDE SEQUENCE [LARGE SCALE GENOMIC DNA]</scope>
    <source>
        <tissue evidence="1">The whole plant</tissue>
    </source>
</reference>